<comment type="caution">
    <text evidence="1">The sequence shown here is derived from an EMBL/GenBank/DDBJ whole genome shotgun (WGS) entry which is preliminary data.</text>
</comment>
<evidence type="ECO:0000313" key="1">
    <source>
        <dbReference type="EMBL" id="KKZ72271.1"/>
    </source>
</evidence>
<organism evidence="1 2">
    <name type="scientific">Streptomyces showdoensis</name>
    <dbReference type="NCBI Taxonomy" id="68268"/>
    <lineage>
        <taxon>Bacteria</taxon>
        <taxon>Bacillati</taxon>
        <taxon>Actinomycetota</taxon>
        <taxon>Actinomycetes</taxon>
        <taxon>Kitasatosporales</taxon>
        <taxon>Streptomycetaceae</taxon>
        <taxon>Streptomyces</taxon>
    </lineage>
</organism>
<protein>
    <submittedName>
        <fullName evidence="1">Uncharacterized protein</fullName>
    </submittedName>
</protein>
<evidence type="ECO:0000313" key="2">
    <source>
        <dbReference type="Proteomes" id="UP000265325"/>
    </source>
</evidence>
<reference evidence="1 2" key="1">
    <citation type="submission" date="2015-05" db="EMBL/GenBank/DDBJ databases">
        <title>Draft Genome assembly of Streptomyces showdoensis.</title>
        <authorList>
            <person name="Thapa K.K."/>
            <person name="Metsa-Ketela M."/>
        </authorList>
    </citation>
    <scope>NUCLEOTIDE SEQUENCE [LARGE SCALE GENOMIC DNA]</scope>
    <source>
        <strain evidence="1 2">ATCC 15227</strain>
    </source>
</reference>
<gene>
    <name evidence="1" type="ORF">VO63_18970</name>
</gene>
<dbReference type="EMBL" id="LAQS01000028">
    <property type="protein sequence ID" value="KKZ72271.1"/>
    <property type="molecule type" value="Genomic_DNA"/>
</dbReference>
<proteinExistence type="predicted"/>
<dbReference type="AlphaFoldDB" id="A0A2P2GL85"/>
<name>A0A2P2GL85_STREW</name>
<sequence>MIQTRKPGYMLPPGRDRLVRVLAVPGLFGTAAGRECRLLLVHDSVGHEETEAASRDMLAIASGLGLTPGWGSSRSSRRVYLTEGVVMLDYGHDDLALHVTVAGPWYRSAIGTGRIHISVALDPRPDDQCTDAAAHLAAARARGQVWSGVASPRVAIRGPRG</sequence>
<accession>A0A2P2GL85</accession>
<keyword evidence="2" id="KW-1185">Reference proteome</keyword>
<dbReference type="Proteomes" id="UP000265325">
    <property type="component" value="Unassembled WGS sequence"/>
</dbReference>